<organism evidence="2 3">
    <name type="scientific">Meristemomyces frigidus</name>
    <dbReference type="NCBI Taxonomy" id="1508187"/>
    <lineage>
        <taxon>Eukaryota</taxon>
        <taxon>Fungi</taxon>
        <taxon>Dikarya</taxon>
        <taxon>Ascomycota</taxon>
        <taxon>Pezizomycotina</taxon>
        <taxon>Dothideomycetes</taxon>
        <taxon>Dothideomycetidae</taxon>
        <taxon>Mycosphaerellales</taxon>
        <taxon>Teratosphaeriaceae</taxon>
        <taxon>Meristemomyces</taxon>
    </lineage>
</organism>
<feature type="region of interest" description="Disordered" evidence="1">
    <location>
        <begin position="185"/>
        <end position="207"/>
    </location>
</feature>
<evidence type="ECO:0000313" key="2">
    <source>
        <dbReference type="EMBL" id="KAK5116434.1"/>
    </source>
</evidence>
<name>A0AAN7TN56_9PEZI</name>
<gene>
    <name evidence="2" type="ORF">LTR62_007981</name>
</gene>
<dbReference type="EMBL" id="JAVRRL010000008">
    <property type="protein sequence ID" value="KAK5116434.1"/>
    <property type="molecule type" value="Genomic_DNA"/>
</dbReference>
<feature type="region of interest" description="Disordered" evidence="1">
    <location>
        <begin position="381"/>
        <end position="409"/>
    </location>
</feature>
<evidence type="ECO:0000313" key="3">
    <source>
        <dbReference type="Proteomes" id="UP001310890"/>
    </source>
</evidence>
<feature type="compositionally biased region" description="Basic and acidic residues" evidence="1">
    <location>
        <begin position="185"/>
        <end position="200"/>
    </location>
</feature>
<feature type="region of interest" description="Disordered" evidence="1">
    <location>
        <begin position="326"/>
        <end position="345"/>
    </location>
</feature>
<reference evidence="2" key="1">
    <citation type="submission" date="2023-08" db="EMBL/GenBank/DDBJ databases">
        <title>Black Yeasts Isolated from many extreme environments.</title>
        <authorList>
            <person name="Coleine C."/>
            <person name="Stajich J.E."/>
            <person name="Selbmann L."/>
        </authorList>
    </citation>
    <scope>NUCLEOTIDE SEQUENCE</scope>
    <source>
        <strain evidence="2">CCFEE 5401</strain>
    </source>
</reference>
<accession>A0AAN7TN56</accession>
<feature type="compositionally biased region" description="Pro residues" evidence="1">
    <location>
        <begin position="293"/>
        <end position="306"/>
    </location>
</feature>
<dbReference type="Proteomes" id="UP001310890">
    <property type="component" value="Unassembled WGS sequence"/>
</dbReference>
<feature type="compositionally biased region" description="Polar residues" evidence="1">
    <location>
        <begin position="270"/>
        <end position="282"/>
    </location>
</feature>
<feature type="compositionally biased region" description="Acidic residues" evidence="1">
    <location>
        <begin position="399"/>
        <end position="409"/>
    </location>
</feature>
<evidence type="ECO:0000256" key="1">
    <source>
        <dbReference type="SAM" id="MobiDB-lite"/>
    </source>
</evidence>
<comment type="caution">
    <text evidence="2">The sequence shown here is derived from an EMBL/GenBank/DDBJ whole genome shotgun (WGS) entry which is preliminary data.</text>
</comment>
<sequence length="409" mass="45383">MPAREYHDLSRRDLRDLGAILAVCLTDVDHIQHLIAALPQRLRSKYPLLSSFCSAHKRLNPLPIVSLWRSLLHLVSTEVEATWVFLASRSVVSQLGQDLRDRLTAHDHGNCAACSLASLAGDEEVVVVVGAVVLSGLRRRNWGRSKRVYFLEELLLSTGEGVEQQRSEKVGRMFELGEELRRLRKESSGRPVIDEPRRAGSSEALLRQETSMDQAFETPAGDGKEIFEPFCTSRKPVAAPSASTILRGAFSHPAKQASWEFRPETRSSMYAVSPLDRTSSARPNKRVDTNLPATPPPTSISSPPPSRLSFASHTIRISDDVDELFTQPTSPSPKSLPKTTTTKPLPKVWLPRTQYGPESDQQALLNRKPLVKPVLRLGREGKVKGPWDSVSELAGPETGWEEEEVPGWV</sequence>
<dbReference type="AlphaFoldDB" id="A0AAN7TN56"/>
<feature type="compositionally biased region" description="Low complexity" evidence="1">
    <location>
        <begin position="328"/>
        <end position="345"/>
    </location>
</feature>
<feature type="region of interest" description="Disordered" evidence="1">
    <location>
        <begin position="270"/>
        <end position="307"/>
    </location>
</feature>
<proteinExistence type="predicted"/>
<protein>
    <submittedName>
        <fullName evidence="2">Uncharacterized protein</fullName>
    </submittedName>
</protein>